<evidence type="ECO:0000259" key="2">
    <source>
        <dbReference type="Pfam" id="PF20167"/>
    </source>
</evidence>
<evidence type="ECO:0000256" key="1">
    <source>
        <dbReference type="SAM" id="MobiDB-lite"/>
    </source>
</evidence>
<proteinExistence type="predicted"/>
<sequence>MQGLPIVSSLDDLKRWLAPMIFDVTPRWLGAGASIEKRDMNITSQYWFGFISNTIMPSQNESILRLPKAACLGSIMARRKIDLGLLFSQEIAMRAKQTQLSLPFSVLITELCRYAGVPRDHASDIEVTPSFSIDIQRIEAEFTREEIDRRRAAPTGTSPEIDVDSLLGEASSSTPASQASGIPAPSPPSHTPGTSSFSKPARITQDMILKIGQLAYSANVRATRLERSIPGMIDKAILATLTPLQTSVDSLIRDEDAPGTTIDVSGDGATHVESDAETDEELISVYAEETQERRDEGIFRDLLDLIETIVQSVIHTLPIETSITALSGSGTAIQSEATPGTDAHIQTAPSSTETLTERETA</sequence>
<dbReference type="AlphaFoldDB" id="A0A9J5WP41"/>
<organism evidence="3 4">
    <name type="scientific">Solanum commersonii</name>
    <name type="common">Commerson's wild potato</name>
    <name type="synonym">Commerson's nightshade</name>
    <dbReference type="NCBI Taxonomy" id="4109"/>
    <lineage>
        <taxon>Eukaryota</taxon>
        <taxon>Viridiplantae</taxon>
        <taxon>Streptophyta</taxon>
        <taxon>Embryophyta</taxon>
        <taxon>Tracheophyta</taxon>
        <taxon>Spermatophyta</taxon>
        <taxon>Magnoliopsida</taxon>
        <taxon>eudicotyledons</taxon>
        <taxon>Gunneridae</taxon>
        <taxon>Pentapetalae</taxon>
        <taxon>asterids</taxon>
        <taxon>lamiids</taxon>
        <taxon>Solanales</taxon>
        <taxon>Solanaceae</taxon>
        <taxon>Solanoideae</taxon>
        <taxon>Solaneae</taxon>
        <taxon>Solanum</taxon>
    </lineage>
</organism>
<dbReference type="Proteomes" id="UP000824120">
    <property type="component" value="Chromosome 11"/>
</dbReference>
<dbReference type="PANTHER" id="PTHR33180:SF31">
    <property type="entry name" value="POLYPROTEIN PROTEIN"/>
    <property type="match status" value="1"/>
</dbReference>
<name>A0A9J5WP41_SOLCO</name>
<feature type="region of interest" description="Disordered" evidence="1">
    <location>
        <begin position="169"/>
        <end position="199"/>
    </location>
</feature>
<keyword evidence="4" id="KW-1185">Reference proteome</keyword>
<comment type="caution">
    <text evidence="3">The sequence shown here is derived from an EMBL/GenBank/DDBJ whole genome shotgun (WGS) entry which is preliminary data.</text>
</comment>
<feature type="domain" description="Putative plant transposon protein" evidence="2">
    <location>
        <begin position="15"/>
        <end position="118"/>
    </location>
</feature>
<reference evidence="3 4" key="1">
    <citation type="submission" date="2020-09" db="EMBL/GenBank/DDBJ databases">
        <title>De no assembly of potato wild relative species, Solanum commersonii.</title>
        <authorList>
            <person name="Cho K."/>
        </authorList>
    </citation>
    <scope>NUCLEOTIDE SEQUENCE [LARGE SCALE GENOMIC DNA]</scope>
    <source>
        <strain evidence="3">LZ3.2</strain>
        <tissue evidence="3">Leaf</tissue>
    </source>
</reference>
<feature type="compositionally biased region" description="Polar residues" evidence="1">
    <location>
        <begin position="170"/>
        <end position="180"/>
    </location>
</feature>
<evidence type="ECO:0000313" key="3">
    <source>
        <dbReference type="EMBL" id="KAG5576948.1"/>
    </source>
</evidence>
<dbReference type="InterPro" id="IPR046796">
    <property type="entry name" value="Transposase_32_dom"/>
</dbReference>
<feature type="region of interest" description="Disordered" evidence="1">
    <location>
        <begin position="334"/>
        <end position="361"/>
    </location>
</feature>
<dbReference type="Pfam" id="PF20167">
    <property type="entry name" value="Transposase_32"/>
    <property type="match status" value="1"/>
</dbReference>
<gene>
    <name evidence="3" type="ORF">H5410_057082</name>
</gene>
<dbReference type="OrthoDB" id="1306244at2759"/>
<dbReference type="EMBL" id="JACXVP010000011">
    <property type="protein sequence ID" value="KAG5576948.1"/>
    <property type="molecule type" value="Genomic_DNA"/>
</dbReference>
<protein>
    <recommendedName>
        <fullName evidence="2">Putative plant transposon protein domain-containing protein</fullName>
    </recommendedName>
</protein>
<evidence type="ECO:0000313" key="4">
    <source>
        <dbReference type="Proteomes" id="UP000824120"/>
    </source>
</evidence>
<accession>A0A9J5WP41</accession>
<dbReference type="PANTHER" id="PTHR33180">
    <property type="entry name" value="PHOTOSYSTEM II CP43 REACTION CENTER PROTEIN"/>
    <property type="match status" value="1"/>
</dbReference>